<proteinExistence type="predicted"/>
<evidence type="ECO:0000313" key="2">
    <source>
        <dbReference type="EMBL" id="CAK9221126.1"/>
    </source>
</evidence>
<reference evidence="2" key="1">
    <citation type="submission" date="2024-02" db="EMBL/GenBank/DDBJ databases">
        <authorList>
            <consortium name="ELIXIR-Norway"/>
            <consortium name="Elixir Norway"/>
        </authorList>
    </citation>
    <scope>NUCLEOTIDE SEQUENCE</scope>
</reference>
<dbReference type="Proteomes" id="UP001497512">
    <property type="component" value="Chromosome 3"/>
</dbReference>
<keyword evidence="3" id="KW-1185">Reference proteome</keyword>
<accession>A0ABP0UH36</accession>
<sequence>MWSRVFLLLWVVGYGVLVWCQLSTAGAQASSNNVSSTLFPPMGNSLQSTVKTSSAMHTYVCDNDESWILVRAAGELLDFDSEQVVGDYTTDFSSGYPVINFTLLNSAADAAESGSLTSSVSVSPIVTGMSNGTTESLSQATSHQNLGAASMVSYVVLLNPQGGQAPAASLCTDEFGTLQSISVKVPFSAVFEIYTQNVVPPPVPGSLNVPNARLIEGFFAQGSMSYQYNGSMWLEQSTSACLYNVVGGYKVGKFQNLQESDGFGSRLNWHIFNPNGFSLTGQNFVKPVLLSTADVPWALFKITSSSGNTSLLGPYTFVQLVSSRGGNAPLLADSVDLPPGLVWTSPFSCIFWFYTNST</sequence>
<protein>
    <submittedName>
        <fullName evidence="2">Uncharacterized protein</fullName>
    </submittedName>
</protein>
<organism evidence="2 3">
    <name type="scientific">Sphagnum troendelagicum</name>
    <dbReference type="NCBI Taxonomy" id="128251"/>
    <lineage>
        <taxon>Eukaryota</taxon>
        <taxon>Viridiplantae</taxon>
        <taxon>Streptophyta</taxon>
        <taxon>Embryophyta</taxon>
        <taxon>Bryophyta</taxon>
        <taxon>Sphagnophytina</taxon>
        <taxon>Sphagnopsida</taxon>
        <taxon>Sphagnales</taxon>
        <taxon>Sphagnaceae</taxon>
        <taxon>Sphagnum</taxon>
    </lineage>
</organism>
<evidence type="ECO:0000313" key="3">
    <source>
        <dbReference type="Proteomes" id="UP001497512"/>
    </source>
</evidence>
<feature type="signal peptide" evidence="1">
    <location>
        <begin position="1"/>
        <end position="20"/>
    </location>
</feature>
<keyword evidence="1" id="KW-0732">Signal</keyword>
<dbReference type="PANTHER" id="PTHR35567">
    <property type="entry name" value="MALATE DEHYDROGENASE (AFU_ORTHOLOGUE AFUA_2G13800)"/>
    <property type="match status" value="1"/>
</dbReference>
<gene>
    <name evidence="2" type="ORF">CSSPTR1EN2_LOCUS15800</name>
</gene>
<dbReference type="PANTHER" id="PTHR35567:SF12">
    <property type="match status" value="1"/>
</dbReference>
<feature type="chain" id="PRO_5045198877" evidence="1">
    <location>
        <begin position="21"/>
        <end position="358"/>
    </location>
</feature>
<evidence type="ECO:0000256" key="1">
    <source>
        <dbReference type="SAM" id="SignalP"/>
    </source>
</evidence>
<name>A0ABP0UH36_9BRYO</name>
<dbReference type="EMBL" id="OZ019895">
    <property type="protein sequence ID" value="CAK9221126.1"/>
    <property type="molecule type" value="Genomic_DNA"/>
</dbReference>